<dbReference type="Gene3D" id="1.10.510.10">
    <property type="entry name" value="Transferase(Phosphotransferase) domain 1"/>
    <property type="match status" value="1"/>
</dbReference>
<evidence type="ECO:0000256" key="2">
    <source>
        <dbReference type="ARBA" id="ARBA00012513"/>
    </source>
</evidence>
<keyword evidence="3" id="KW-1003">Cell membrane</keyword>
<keyword evidence="10 16" id="KW-1133">Transmembrane helix</keyword>
<feature type="transmembrane region" description="Helical" evidence="16">
    <location>
        <begin position="176"/>
        <end position="200"/>
    </location>
</feature>
<keyword evidence="5" id="KW-0808">Transferase</keyword>
<evidence type="ECO:0000256" key="10">
    <source>
        <dbReference type="ARBA" id="ARBA00022989"/>
    </source>
</evidence>
<feature type="domain" description="Protein kinase" evidence="17">
    <location>
        <begin position="325"/>
        <end position="601"/>
    </location>
</feature>
<dbReference type="PROSITE" id="PS50011">
    <property type="entry name" value="PROTEIN_KINASE_DOM"/>
    <property type="match status" value="1"/>
</dbReference>
<keyword evidence="6 16" id="KW-0812">Transmembrane</keyword>
<dbReference type="OrthoDB" id="4062651at2759"/>
<feature type="compositionally biased region" description="Polar residues" evidence="15">
    <location>
        <begin position="278"/>
        <end position="290"/>
    </location>
</feature>
<keyword evidence="19" id="KW-1185">Reference proteome</keyword>
<feature type="region of interest" description="Disordered" evidence="15">
    <location>
        <begin position="1"/>
        <end position="167"/>
    </location>
</feature>
<dbReference type="Proteomes" id="UP001165190">
    <property type="component" value="Unassembled WGS sequence"/>
</dbReference>
<evidence type="ECO:0000256" key="6">
    <source>
        <dbReference type="ARBA" id="ARBA00022692"/>
    </source>
</evidence>
<dbReference type="FunFam" id="3.30.200.20:FF:000212">
    <property type="entry name" value="Proline-rich receptor-like protein kinase PERK8"/>
    <property type="match status" value="1"/>
</dbReference>
<evidence type="ECO:0000256" key="9">
    <source>
        <dbReference type="ARBA" id="ARBA00022840"/>
    </source>
</evidence>
<dbReference type="EC" id="2.7.11.1" evidence="2"/>
<dbReference type="EMBL" id="BSYR01000019">
    <property type="protein sequence ID" value="GMI83606.1"/>
    <property type="molecule type" value="Genomic_DNA"/>
</dbReference>
<organism evidence="18 19">
    <name type="scientific">Hibiscus trionum</name>
    <name type="common">Flower of an hour</name>
    <dbReference type="NCBI Taxonomy" id="183268"/>
    <lineage>
        <taxon>Eukaryota</taxon>
        <taxon>Viridiplantae</taxon>
        <taxon>Streptophyta</taxon>
        <taxon>Embryophyta</taxon>
        <taxon>Tracheophyta</taxon>
        <taxon>Spermatophyta</taxon>
        <taxon>Magnoliopsida</taxon>
        <taxon>eudicotyledons</taxon>
        <taxon>Gunneridae</taxon>
        <taxon>Pentapetalae</taxon>
        <taxon>rosids</taxon>
        <taxon>malvids</taxon>
        <taxon>Malvales</taxon>
        <taxon>Malvaceae</taxon>
        <taxon>Malvoideae</taxon>
        <taxon>Hibiscus</taxon>
    </lineage>
</organism>
<evidence type="ECO:0000256" key="5">
    <source>
        <dbReference type="ARBA" id="ARBA00022679"/>
    </source>
</evidence>
<dbReference type="InterPro" id="IPR047117">
    <property type="entry name" value="PERK1-13-like"/>
</dbReference>
<evidence type="ECO:0000256" key="11">
    <source>
        <dbReference type="ARBA" id="ARBA00023136"/>
    </source>
</evidence>
<dbReference type="Pfam" id="PF07714">
    <property type="entry name" value="PK_Tyr_Ser-Thr"/>
    <property type="match status" value="1"/>
</dbReference>
<dbReference type="SMART" id="SM00220">
    <property type="entry name" value="S_TKc"/>
    <property type="match status" value="1"/>
</dbReference>
<dbReference type="SUPFAM" id="SSF56112">
    <property type="entry name" value="Protein kinase-like (PK-like)"/>
    <property type="match status" value="1"/>
</dbReference>
<keyword evidence="9 14" id="KW-0067">ATP-binding</keyword>
<dbReference type="InterPro" id="IPR001245">
    <property type="entry name" value="Ser-Thr/Tyr_kinase_cat_dom"/>
</dbReference>
<feature type="compositionally biased region" description="Low complexity" evidence="15">
    <location>
        <begin position="155"/>
        <end position="167"/>
    </location>
</feature>
<dbReference type="AlphaFoldDB" id="A0A9W7HV09"/>
<evidence type="ECO:0000256" key="14">
    <source>
        <dbReference type="PROSITE-ProRule" id="PRU10141"/>
    </source>
</evidence>
<dbReference type="PROSITE" id="PS00108">
    <property type="entry name" value="PROTEIN_KINASE_ST"/>
    <property type="match status" value="1"/>
</dbReference>
<evidence type="ECO:0000256" key="4">
    <source>
        <dbReference type="ARBA" id="ARBA00022527"/>
    </source>
</evidence>
<dbReference type="FunFam" id="1.10.510.10:FF:000783">
    <property type="entry name" value="Proline-rich receptor-like protein kinase PERK4"/>
    <property type="match status" value="1"/>
</dbReference>
<comment type="subcellular location">
    <subcellularLocation>
        <location evidence="1">Cell membrane</location>
        <topology evidence="1">Single-pass membrane protein</topology>
    </subcellularLocation>
</comment>
<keyword evidence="18" id="KW-0675">Receptor</keyword>
<feature type="region of interest" description="Disordered" evidence="15">
    <location>
        <begin position="240"/>
        <end position="305"/>
    </location>
</feature>
<feature type="compositionally biased region" description="Pro residues" evidence="15">
    <location>
        <begin position="29"/>
        <end position="108"/>
    </location>
</feature>
<dbReference type="InterPro" id="IPR008271">
    <property type="entry name" value="Ser/Thr_kinase_AS"/>
</dbReference>
<keyword evidence="7 14" id="KW-0547">Nucleotide-binding</keyword>
<evidence type="ECO:0000256" key="7">
    <source>
        <dbReference type="ARBA" id="ARBA00022741"/>
    </source>
</evidence>
<evidence type="ECO:0000256" key="3">
    <source>
        <dbReference type="ARBA" id="ARBA00022475"/>
    </source>
</evidence>
<keyword evidence="4" id="KW-0723">Serine/threonine-protein kinase</keyword>
<feature type="compositionally biased region" description="Pro residues" evidence="15">
    <location>
        <begin position="137"/>
        <end position="151"/>
    </location>
</feature>
<accession>A0A9W7HV09</accession>
<dbReference type="PRINTS" id="PR01217">
    <property type="entry name" value="PRICHEXTENSN"/>
</dbReference>
<keyword evidence="8 18" id="KW-0418">Kinase</keyword>
<dbReference type="PANTHER" id="PTHR47982:SF59">
    <property type="entry name" value="NON-SPECIFIC SERINE_THREONINE PROTEIN KINASE"/>
    <property type="match status" value="1"/>
</dbReference>
<comment type="catalytic activity">
    <reaction evidence="12">
        <text>L-threonyl-[protein] + ATP = O-phospho-L-threonyl-[protein] + ADP + H(+)</text>
        <dbReference type="Rhea" id="RHEA:46608"/>
        <dbReference type="Rhea" id="RHEA-COMP:11060"/>
        <dbReference type="Rhea" id="RHEA-COMP:11605"/>
        <dbReference type="ChEBI" id="CHEBI:15378"/>
        <dbReference type="ChEBI" id="CHEBI:30013"/>
        <dbReference type="ChEBI" id="CHEBI:30616"/>
        <dbReference type="ChEBI" id="CHEBI:61977"/>
        <dbReference type="ChEBI" id="CHEBI:456216"/>
        <dbReference type="EC" id="2.7.11.1"/>
    </reaction>
</comment>
<comment type="catalytic activity">
    <reaction evidence="13">
        <text>L-seryl-[protein] + ATP = O-phospho-L-seryl-[protein] + ADP + H(+)</text>
        <dbReference type="Rhea" id="RHEA:17989"/>
        <dbReference type="Rhea" id="RHEA-COMP:9863"/>
        <dbReference type="Rhea" id="RHEA-COMP:11604"/>
        <dbReference type="ChEBI" id="CHEBI:15378"/>
        <dbReference type="ChEBI" id="CHEBI:29999"/>
        <dbReference type="ChEBI" id="CHEBI:30616"/>
        <dbReference type="ChEBI" id="CHEBI:83421"/>
        <dbReference type="ChEBI" id="CHEBI:456216"/>
        <dbReference type="EC" id="2.7.11.1"/>
    </reaction>
</comment>
<dbReference type="InterPro" id="IPR017441">
    <property type="entry name" value="Protein_kinase_ATP_BS"/>
</dbReference>
<dbReference type="GO" id="GO:0005886">
    <property type="term" value="C:plasma membrane"/>
    <property type="evidence" value="ECO:0007669"/>
    <property type="project" value="UniProtKB-SubCell"/>
</dbReference>
<evidence type="ECO:0000259" key="17">
    <source>
        <dbReference type="PROSITE" id="PS50011"/>
    </source>
</evidence>
<evidence type="ECO:0000256" key="12">
    <source>
        <dbReference type="ARBA" id="ARBA00047899"/>
    </source>
</evidence>
<evidence type="ECO:0000256" key="16">
    <source>
        <dbReference type="SAM" id="Phobius"/>
    </source>
</evidence>
<comment type="caution">
    <text evidence="18">The sequence shown here is derived from an EMBL/GenBank/DDBJ whole genome shotgun (WGS) entry which is preliminary data.</text>
</comment>
<sequence length="681" mass="72443">MAADAPKNSPPSPSSSSPPNSSSNNSTSPPSPSPPNWSSPPPESPPSTPEKSPPPPKEEPSPPPPSPSPPPPPPTPSPPPPSPPPPLSSPPPPSSSPPPPPSPPPPSPSKGSNQTHVHATHHTPPPPKLTRQIASPPTVPPPPKHSPPPPKSHSSDSNSNTDDGSNSNNISSQLPLILGLTAGVVLLLVIVISLVIVVCCKKKKKETMHHNNHMQYYSNYTPPQGDGGYGNAAGLDPAGHMNNGLEANNVPPYGGAAGPGGWQQPPSPQGQTPSTQGHMSYSSEMSSNVAGQPIPPPAHALPSSPLGLNQSSFSYEELSMATFGFSQGQMLGQGGFGYVHKGVLAGGKEVAVKSLKSGSGQGEREFQAEVETISRVHHRHLVSLVGYCVSGERRMLVYEFLPNKTLEYHLHEQGPMDWPTRLKIALGAAKGLAYLHEDCHPRIIHRDIKSANILLDYTFEAKVADFGLAKLTQDNNTHVSTRVMGTFGYLAPEYASSGKLTEKSDVFSFGVVLLELITGRRPLDLNSNMDESLVDWARPLCETAMETGNFRELVDPRLENNFVHLEMARMVACAGASIRHSARRRPKMRQIVRALEDDVPLDEVKGVVAATQSSRFSTTNDTAGAEYDSSSYSADMKKFRKMVMDSQDYSSSDFGNTGEYGHNPSSSSSSGSSGPIAPTQS</sequence>
<feature type="binding site" evidence="14">
    <location>
        <position position="353"/>
    </location>
    <ligand>
        <name>ATP</name>
        <dbReference type="ChEBI" id="CHEBI:30616"/>
    </ligand>
</feature>
<evidence type="ECO:0000256" key="13">
    <source>
        <dbReference type="ARBA" id="ARBA00048679"/>
    </source>
</evidence>
<reference evidence="18" key="1">
    <citation type="submission" date="2023-05" db="EMBL/GenBank/DDBJ databases">
        <title>Genome and transcriptome analyses reveal genes involved in the formation of fine ridges on petal epidermal cells in Hibiscus trionum.</title>
        <authorList>
            <person name="Koshimizu S."/>
            <person name="Masuda S."/>
            <person name="Ishii T."/>
            <person name="Shirasu K."/>
            <person name="Hoshino A."/>
            <person name="Arita M."/>
        </authorList>
    </citation>
    <scope>NUCLEOTIDE SEQUENCE</scope>
    <source>
        <strain evidence="18">Hamamatsu line</strain>
    </source>
</reference>
<name>A0A9W7HV09_HIBTR</name>
<dbReference type="PROSITE" id="PS00107">
    <property type="entry name" value="PROTEIN_KINASE_ATP"/>
    <property type="match status" value="1"/>
</dbReference>
<dbReference type="Gene3D" id="3.30.200.20">
    <property type="entry name" value="Phosphorylase Kinase, domain 1"/>
    <property type="match status" value="1"/>
</dbReference>
<protein>
    <recommendedName>
        <fullName evidence="2">non-specific serine/threonine protein kinase</fullName>
        <ecNumber evidence="2">2.7.11.1</ecNumber>
    </recommendedName>
</protein>
<evidence type="ECO:0000313" key="18">
    <source>
        <dbReference type="EMBL" id="GMI83606.1"/>
    </source>
</evidence>
<dbReference type="GO" id="GO:0005524">
    <property type="term" value="F:ATP binding"/>
    <property type="evidence" value="ECO:0007669"/>
    <property type="project" value="UniProtKB-UniRule"/>
</dbReference>
<evidence type="ECO:0000256" key="8">
    <source>
        <dbReference type="ARBA" id="ARBA00022777"/>
    </source>
</evidence>
<dbReference type="InterPro" id="IPR000719">
    <property type="entry name" value="Prot_kinase_dom"/>
</dbReference>
<dbReference type="InterPro" id="IPR011009">
    <property type="entry name" value="Kinase-like_dom_sf"/>
</dbReference>
<feature type="compositionally biased region" description="Low complexity" evidence="15">
    <location>
        <begin position="14"/>
        <end position="28"/>
    </location>
</feature>
<evidence type="ECO:0000256" key="15">
    <source>
        <dbReference type="SAM" id="MobiDB-lite"/>
    </source>
</evidence>
<evidence type="ECO:0000313" key="19">
    <source>
        <dbReference type="Proteomes" id="UP001165190"/>
    </source>
</evidence>
<dbReference type="PANTHER" id="PTHR47982">
    <property type="entry name" value="PROLINE-RICH RECEPTOR-LIKE PROTEIN KINASE PERK4"/>
    <property type="match status" value="1"/>
</dbReference>
<evidence type="ECO:0000256" key="1">
    <source>
        <dbReference type="ARBA" id="ARBA00004162"/>
    </source>
</evidence>
<keyword evidence="11 16" id="KW-0472">Membrane</keyword>
<feature type="compositionally biased region" description="Low complexity" evidence="15">
    <location>
        <begin position="665"/>
        <end position="674"/>
    </location>
</feature>
<proteinExistence type="predicted"/>
<gene>
    <name evidence="18" type="ORF">HRI_002029900</name>
</gene>
<feature type="region of interest" description="Disordered" evidence="15">
    <location>
        <begin position="648"/>
        <end position="681"/>
    </location>
</feature>
<dbReference type="GO" id="GO:0004674">
    <property type="term" value="F:protein serine/threonine kinase activity"/>
    <property type="evidence" value="ECO:0007669"/>
    <property type="project" value="UniProtKB-KW"/>
</dbReference>